<gene>
    <name evidence="1" type="ORF">SAMN05216276_108934</name>
</gene>
<dbReference type="RefSeq" id="WP_275937250.1">
    <property type="nucleotide sequence ID" value="NZ_FZOD01000089.1"/>
</dbReference>
<accession>A0A239P6R3</accession>
<reference evidence="1 2" key="1">
    <citation type="submission" date="2017-06" db="EMBL/GenBank/DDBJ databases">
        <authorList>
            <person name="Kim H.J."/>
            <person name="Triplett B.A."/>
        </authorList>
    </citation>
    <scope>NUCLEOTIDE SEQUENCE [LARGE SCALE GENOMIC DNA]</scope>
    <source>
        <strain evidence="1 2">CGMCC 4.2132</strain>
    </source>
</reference>
<dbReference type="EMBL" id="FZOD01000089">
    <property type="protein sequence ID" value="SNT62318.1"/>
    <property type="molecule type" value="Genomic_DNA"/>
</dbReference>
<sequence>MSAIIAEVEQILDGEWETAVSTEEGFVPWILNETGGNGNIGYT</sequence>
<protein>
    <submittedName>
        <fullName evidence="1">Uncharacterized protein</fullName>
    </submittedName>
</protein>
<dbReference type="AlphaFoldDB" id="A0A239P6R3"/>
<organism evidence="1 2">
    <name type="scientific">Streptosporangium subroseum</name>
    <dbReference type="NCBI Taxonomy" id="106412"/>
    <lineage>
        <taxon>Bacteria</taxon>
        <taxon>Bacillati</taxon>
        <taxon>Actinomycetota</taxon>
        <taxon>Actinomycetes</taxon>
        <taxon>Streptosporangiales</taxon>
        <taxon>Streptosporangiaceae</taxon>
        <taxon>Streptosporangium</taxon>
    </lineage>
</organism>
<keyword evidence="2" id="KW-1185">Reference proteome</keyword>
<name>A0A239P6R3_9ACTN</name>
<evidence type="ECO:0000313" key="1">
    <source>
        <dbReference type="EMBL" id="SNT62318.1"/>
    </source>
</evidence>
<proteinExistence type="predicted"/>
<dbReference type="Proteomes" id="UP000198282">
    <property type="component" value="Unassembled WGS sequence"/>
</dbReference>
<evidence type="ECO:0000313" key="2">
    <source>
        <dbReference type="Proteomes" id="UP000198282"/>
    </source>
</evidence>